<reference evidence="1" key="1">
    <citation type="journal article" date="2010" name="Science">
        <title>Plasticity of animal genome architecture unmasked by rapid evolution of a pelagic tunicate.</title>
        <authorList>
            <person name="Denoeud F."/>
            <person name="Henriet S."/>
            <person name="Mungpakdee S."/>
            <person name="Aury J.M."/>
            <person name="Da Silva C."/>
            <person name="Brinkmann H."/>
            <person name="Mikhaleva J."/>
            <person name="Olsen L.C."/>
            <person name="Jubin C."/>
            <person name="Canestro C."/>
            <person name="Bouquet J.M."/>
            <person name="Danks G."/>
            <person name="Poulain J."/>
            <person name="Campsteijn C."/>
            <person name="Adamski M."/>
            <person name="Cross I."/>
            <person name="Yadetie F."/>
            <person name="Muffato M."/>
            <person name="Louis A."/>
            <person name="Butcher S."/>
            <person name="Tsagkogeorga G."/>
            <person name="Konrad A."/>
            <person name="Singh S."/>
            <person name="Jensen M.F."/>
            <person name="Cong E.H."/>
            <person name="Eikeseth-Otteraa H."/>
            <person name="Noel B."/>
            <person name="Anthouard V."/>
            <person name="Porcel B.M."/>
            <person name="Kachouri-Lafond R."/>
            <person name="Nishino A."/>
            <person name="Ugolini M."/>
            <person name="Chourrout P."/>
            <person name="Nishida H."/>
            <person name="Aasland R."/>
            <person name="Huzurbazar S."/>
            <person name="Westhof E."/>
            <person name="Delsuc F."/>
            <person name="Lehrach H."/>
            <person name="Reinhardt R."/>
            <person name="Weissenbach J."/>
            <person name="Roy S.W."/>
            <person name="Artiguenave F."/>
            <person name="Postlethwait J.H."/>
            <person name="Manak J.R."/>
            <person name="Thompson E.M."/>
            <person name="Jaillon O."/>
            <person name="Du Pasquier L."/>
            <person name="Boudinot P."/>
            <person name="Liberles D.A."/>
            <person name="Volff J.N."/>
            <person name="Philippe H."/>
            <person name="Lenhard B."/>
            <person name="Roest Crollius H."/>
            <person name="Wincker P."/>
            <person name="Chourrout D."/>
        </authorList>
    </citation>
    <scope>NUCLEOTIDE SEQUENCE [LARGE SCALE GENOMIC DNA]</scope>
</reference>
<dbReference type="EMBL" id="FN658124">
    <property type="protein sequence ID" value="CBY43343.1"/>
    <property type="molecule type" value="Genomic_DNA"/>
</dbReference>
<gene>
    <name evidence="1" type="ORF">GSOID_T00027932001</name>
</gene>
<name>E4Z6L5_OIKDI</name>
<sequence length="10" mass="1191">ETILQAQIIY</sequence>
<accession>E4Z6L5</accession>
<dbReference type="Proteomes" id="UP000011014">
    <property type="component" value="Unassembled WGS sequence"/>
</dbReference>
<protein>
    <submittedName>
        <fullName evidence="1">Uncharacterized protein</fullName>
    </submittedName>
</protein>
<proteinExistence type="predicted"/>
<organism evidence="1">
    <name type="scientific">Oikopleura dioica</name>
    <name type="common">Tunicate</name>
    <dbReference type="NCBI Taxonomy" id="34765"/>
    <lineage>
        <taxon>Eukaryota</taxon>
        <taxon>Metazoa</taxon>
        <taxon>Chordata</taxon>
        <taxon>Tunicata</taxon>
        <taxon>Appendicularia</taxon>
        <taxon>Copelata</taxon>
        <taxon>Oikopleuridae</taxon>
        <taxon>Oikopleura</taxon>
    </lineage>
</organism>
<feature type="non-terminal residue" evidence="1">
    <location>
        <position position="1"/>
    </location>
</feature>
<evidence type="ECO:0000313" key="1">
    <source>
        <dbReference type="EMBL" id="CBY43343.1"/>
    </source>
</evidence>